<organism evidence="2 3">
    <name type="scientific">Rhypophila decipiens</name>
    <dbReference type="NCBI Taxonomy" id="261697"/>
    <lineage>
        <taxon>Eukaryota</taxon>
        <taxon>Fungi</taxon>
        <taxon>Dikarya</taxon>
        <taxon>Ascomycota</taxon>
        <taxon>Pezizomycotina</taxon>
        <taxon>Sordariomycetes</taxon>
        <taxon>Sordariomycetidae</taxon>
        <taxon>Sordariales</taxon>
        <taxon>Naviculisporaceae</taxon>
        <taxon>Rhypophila</taxon>
    </lineage>
</organism>
<evidence type="ECO:0000259" key="1">
    <source>
        <dbReference type="Pfam" id="PF12146"/>
    </source>
</evidence>
<dbReference type="InterPro" id="IPR000073">
    <property type="entry name" value="AB_hydrolase_1"/>
</dbReference>
<dbReference type="PANTHER" id="PTHR43798">
    <property type="entry name" value="MONOACYLGLYCEROL LIPASE"/>
    <property type="match status" value="1"/>
</dbReference>
<dbReference type="PRINTS" id="PR00111">
    <property type="entry name" value="ABHYDROLASE"/>
</dbReference>
<gene>
    <name evidence="2" type="ORF">QBC37DRAFT_469792</name>
</gene>
<dbReference type="Pfam" id="PF12146">
    <property type="entry name" value="Hydrolase_4"/>
    <property type="match status" value="1"/>
</dbReference>
<dbReference type="PANTHER" id="PTHR43798:SF33">
    <property type="entry name" value="HYDROLASE, PUTATIVE (AFU_ORTHOLOGUE AFUA_2G14860)-RELATED"/>
    <property type="match status" value="1"/>
</dbReference>
<accession>A0AAN6YGG1</accession>
<comment type="caution">
    <text evidence="2">The sequence shown here is derived from an EMBL/GenBank/DDBJ whole genome shotgun (WGS) entry which is preliminary data.</text>
</comment>
<dbReference type="Gene3D" id="3.40.50.1820">
    <property type="entry name" value="alpha/beta hydrolase"/>
    <property type="match status" value="1"/>
</dbReference>
<dbReference type="InterPro" id="IPR050266">
    <property type="entry name" value="AB_hydrolase_sf"/>
</dbReference>
<name>A0AAN6YGG1_9PEZI</name>
<dbReference type="Proteomes" id="UP001301769">
    <property type="component" value="Unassembled WGS sequence"/>
</dbReference>
<protein>
    <submittedName>
        <fullName evidence="2">Alpha/beta-hydrolase</fullName>
    </submittedName>
</protein>
<dbReference type="GO" id="GO:0016020">
    <property type="term" value="C:membrane"/>
    <property type="evidence" value="ECO:0007669"/>
    <property type="project" value="TreeGrafter"/>
</dbReference>
<evidence type="ECO:0000313" key="2">
    <source>
        <dbReference type="EMBL" id="KAK4218869.1"/>
    </source>
</evidence>
<reference evidence="2" key="1">
    <citation type="journal article" date="2023" name="Mol. Phylogenet. Evol.">
        <title>Genome-scale phylogeny and comparative genomics of the fungal order Sordariales.</title>
        <authorList>
            <person name="Hensen N."/>
            <person name="Bonometti L."/>
            <person name="Westerberg I."/>
            <person name="Brannstrom I.O."/>
            <person name="Guillou S."/>
            <person name="Cros-Aarteil S."/>
            <person name="Calhoun S."/>
            <person name="Haridas S."/>
            <person name="Kuo A."/>
            <person name="Mondo S."/>
            <person name="Pangilinan J."/>
            <person name="Riley R."/>
            <person name="LaButti K."/>
            <person name="Andreopoulos B."/>
            <person name="Lipzen A."/>
            <person name="Chen C."/>
            <person name="Yan M."/>
            <person name="Daum C."/>
            <person name="Ng V."/>
            <person name="Clum A."/>
            <person name="Steindorff A."/>
            <person name="Ohm R.A."/>
            <person name="Martin F."/>
            <person name="Silar P."/>
            <person name="Natvig D.O."/>
            <person name="Lalanne C."/>
            <person name="Gautier V."/>
            <person name="Ament-Velasquez S.L."/>
            <person name="Kruys A."/>
            <person name="Hutchinson M.I."/>
            <person name="Powell A.J."/>
            <person name="Barry K."/>
            <person name="Miller A.N."/>
            <person name="Grigoriev I.V."/>
            <person name="Debuchy R."/>
            <person name="Gladieux P."/>
            <person name="Hiltunen Thoren M."/>
            <person name="Johannesson H."/>
        </authorList>
    </citation>
    <scope>NUCLEOTIDE SEQUENCE</scope>
    <source>
        <strain evidence="2">PSN293</strain>
    </source>
</reference>
<dbReference type="InterPro" id="IPR022742">
    <property type="entry name" value="Hydrolase_4"/>
</dbReference>
<evidence type="ECO:0000313" key="3">
    <source>
        <dbReference type="Proteomes" id="UP001301769"/>
    </source>
</evidence>
<dbReference type="SUPFAM" id="SSF53474">
    <property type="entry name" value="alpha/beta-Hydrolases"/>
    <property type="match status" value="1"/>
</dbReference>
<sequence length="402" mass="44088">MCAAATNIQQVGLGYRYGLAIGIGLVLSTAVRRLQDYLVERQESRIVRAPRRLLDQLSGNEMQALPYTPNSLPGGRLVDTPYGSMQVYEWGPLEGDKVLLLPGISTPVPSLGNLGEGLVRRGYRVMMFDLYGRGWSDNPTDVPHDEQLYVSQIMFALASSQLSWTGSSALHLFGYSLGGGLAISFARYFPDMLKSLSLLAPAGLIRRDHLNWRGRLLYSRASILPEWLLTLLVKKRLEPPVLPAAVVSLPSSKQSSGNGDASGGNAFDQAVIWPDRPQVTVAALVSWQLKHHSGFPPAFMSTMRHAPIFEQQEAWSVVAGHMEKKRRNDSLSHRSARRNGVVLLIQGTEDTVILPSEMVADAEAVFGKEGVDTVLLEGGHEIPITKPKMVADALVSHWTQES</sequence>
<dbReference type="EMBL" id="MU858051">
    <property type="protein sequence ID" value="KAK4218869.1"/>
    <property type="molecule type" value="Genomic_DNA"/>
</dbReference>
<keyword evidence="3" id="KW-1185">Reference proteome</keyword>
<feature type="domain" description="Serine aminopeptidase S33" evidence="1">
    <location>
        <begin position="98"/>
        <end position="229"/>
    </location>
</feature>
<reference evidence="2" key="2">
    <citation type="submission" date="2023-05" db="EMBL/GenBank/DDBJ databases">
        <authorList>
            <consortium name="Lawrence Berkeley National Laboratory"/>
            <person name="Steindorff A."/>
            <person name="Hensen N."/>
            <person name="Bonometti L."/>
            <person name="Westerberg I."/>
            <person name="Brannstrom I.O."/>
            <person name="Guillou S."/>
            <person name="Cros-Aarteil S."/>
            <person name="Calhoun S."/>
            <person name="Haridas S."/>
            <person name="Kuo A."/>
            <person name="Mondo S."/>
            <person name="Pangilinan J."/>
            <person name="Riley R."/>
            <person name="Labutti K."/>
            <person name="Andreopoulos B."/>
            <person name="Lipzen A."/>
            <person name="Chen C."/>
            <person name="Yanf M."/>
            <person name="Daum C."/>
            <person name="Ng V."/>
            <person name="Clum A."/>
            <person name="Ohm R."/>
            <person name="Martin F."/>
            <person name="Silar P."/>
            <person name="Natvig D."/>
            <person name="Lalanne C."/>
            <person name="Gautier V."/>
            <person name="Ament-Velasquez S.L."/>
            <person name="Kruys A."/>
            <person name="Hutchinson M.I."/>
            <person name="Powell A.J."/>
            <person name="Barry K."/>
            <person name="Miller A.N."/>
            <person name="Grigoriev I.V."/>
            <person name="Debuchy R."/>
            <person name="Gladieux P."/>
            <person name="Thoren M.H."/>
            <person name="Johannesson H."/>
        </authorList>
    </citation>
    <scope>NUCLEOTIDE SEQUENCE</scope>
    <source>
        <strain evidence="2">PSN293</strain>
    </source>
</reference>
<dbReference type="InterPro" id="IPR029058">
    <property type="entry name" value="AB_hydrolase_fold"/>
</dbReference>
<dbReference type="AlphaFoldDB" id="A0AAN6YGG1"/>
<proteinExistence type="predicted"/>